<sequence length="249" mass="25218">MEPRARVRRSQVSGVSQVQSELGWDLSVLIPISLGPRLMAVEDELRGSGMPELKPRMFTDQGRGFRSGPGSDRPDCSSCSCLLAESREGEGGSSASIGSRRNQGRRQSIVVQPRFAPAPSRVQSVRARTWAGLGCGVDRRLCCAGNRQEEQFSSLGPADPGLISGGGGEGGGGGGAMSATTGSGASSSGVSSTSSPWNGALPPLPPPRPHLNQNGELRGNQAPSPASAVTATGTSATPASGPGLAGGGQ</sequence>
<feature type="region of interest" description="Disordered" evidence="1">
    <location>
        <begin position="149"/>
        <end position="249"/>
    </location>
</feature>
<reference evidence="2" key="1">
    <citation type="journal article" date="2023" name="Science">
        <title>Genome structures resolve the early diversification of teleost fishes.</title>
        <authorList>
            <person name="Parey E."/>
            <person name="Louis A."/>
            <person name="Montfort J."/>
            <person name="Bouchez O."/>
            <person name="Roques C."/>
            <person name="Iampietro C."/>
            <person name="Lluch J."/>
            <person name="Castinel A."/>
            <person name="Donnadieu C."/>
            <person name="Desvignes T."/>
            <person name="Floi Bucao C."/>
            <person name="Jouanno E."/>
            <person name="Wen M."/>
            <person name="Mejri S."/>
            <person name="Dirks R."/>
            <person name="Jansen H."/>
            <person name="Henkel C."/>
            <person name="Chen W.J."/>
            <person name="Zahm M."/>
            <person name="Cabau C."/>
            <person name="Klopp C."/>
            <person name="Thompson A.W."/>
            <person name="Robinson-Rechavi M."/>
            <person name="Braasch I."/>
            <person name="Lecointre G."/>
            <person name="Bobe J."/>
            <person name="Postlethwait J.H."/>
            <person name="Berthelot C."/>
            <person name="Roest Crollius H."/>
            <person name="Guiguen Y."/>
        </authorList>
    </citation>
    <scope>NUCLEOTIDE SEQUENCE</scope>
    <source>
        <strain evidence="2">NC1722</strain>
    </source>
</reference>
<feature type="region of interest" description="Disordered" evidence="1">
    <location>
        <begin position="49"/>
        <end position="76"/>
    </location>
</feature>
<feature type="compositionally biased region" description="Low complexity" evidence="1">
    <location>
        <begin position="177"/>
        <end position="195"/>
    </location>
</feature>
<dbReference type="Proteomes" id="UP001221898">
    <property type="component" value="Unassembled WGS sequence"/>
</dbReference>
<comment type="caution">
    <text evidence="2">The sequence shown here is derived from an EMBL/GenBank/DDBJ whole genome shotgun (WGS) entry which is preliminary data.</text>
</comment>
<accession>A0AAD7R9Q2</accession>
<protein>
    <submittedName>
        <fullName evidence="2">Uncharacterized protein</fullName>
    </submittedName>
</protein>
<feature type="region of interest" description="Disordered" evidence="1">
    <location>
        <begin position="88"/>
        <end position="118"/>
    </location>
</feature>
<gene>
    <name evidence="2" type="ORF">AAFF_G00289160</name>
</gene>
<keyword evidence="3" id="KW-1185">Reference proteome</keyword>
<feature type="compositionally biased region" description="Gly residues" evidence="1">
    <location>
        <begin position="163"/>
        <end position="176"/>
    </location>
</feature>
<name>A0AAD7R9Q2_9TELE</name>
<proteinExistence type="predicted"/>
<organism evidence="2 3">
    <name type="scientific">Aldrovandia affinis</name>
    <dbReference type="NCBI Taxonomy" id="143900"/>
    <lineage>
        <taxon>Eukaryota</taxon>
        <taxon>Metazoa</taxon>
        <taxon>Chordata</taxon>
        <taxon>Craniata</taxon>
        <taxon>Vertebrata</taxon>
        <taxon>Euteleostomi</taxon>
        <taxon>Actinopterygii</taxon>
        <taxon>Neopterygii</taxon>
        <taxon>Teleostei</taxon>
        <taxon>Notacanthiformes</taxon>
        <taxon>Halosauridae</taxon>
        <taxon>Aldrovandia</taxon>
    </lineage>
</organism>
<feature type="compositionally biased region" description="Low complexity" evidence="1">
    <location>
        <begin position="222"/>
        <end position="242"/>
    </location>
</feature>
<dbReference type="AlphaFoldDB" id="A0AAD7R9Q2"/>
<dbReference type="EMBL" id="JAINUG010000400">
    <property type="protein sequence ID" value="KAJ8372471.1"/>
    <property type="molecule type" value="Genomic_DNA"/>
</dbReference>
<evidence type="ECO:0000313" key="3">
    <source>
        <dbReference type="Proteomes" id="UP001221898"/>
    </source>
</evidence>
<evidence type="ECO:0000313" key="2">
    <source>
        <dbReference type="EMBL" id="KAJ8372471.1"/>
    </source>
</evidence>
<evidence type="ECO:0000256" key="1">
    <source>
        <dbReference type="SAM" id="MobiDB-lite"/>
    </source>
</evidence>